<proteinExistence type="predicted"/>
<dbReference type="InterPro" id="IPR003594">
    <property type="entry name" value="HATPase_dom"/>
</dbReference>
<evidence type="ECO:0000259" key="1">
    <source>
        <dbReference type="SMART" id="SM00387"/>
    </source>
</evidence>
<reference evidence="2 3" key="1">
    <citation type="submission" date="2019-01" db="EMBL/GenBank/DDBJ databases">
        <title>Pseudoxanthomonas composti sp. nov., isolated from compost.</title>
        <authorList>
            <person name="Yang G."/>
        </authorList>
    </citation>
    <scope>NUCLEOTIDE SEQUENCE [LARGE SCALE GENOMIC DNA]</scope>
    <source>
        <strain evidence="2 3">GSS15</strain>
    </source>
</reference>
<evidence type="ECO:0000313" key="2">
    <source>
        <dbReference type="EMBL" id="RXQ99907.1"/>
    </source>
</evidence>
<organism evidence="2 3">
    <name type="scientific">Pseudoxanthomonas composti</name>
    <dbReference type="NCBI Taxonomy" id="2137479"/>
    <lineage>
        <taxon>Bacteria</taxon>
        <taxon>Pseudomonadati</taxon>
        <taxon>Pseudomonadota</taxon>
        <taxon>Gammaproteobacteria</taxon>
        <taxon>Lysobacterales</taxon>
        <taxon>Lysobacteraceae</taxon>
        <taxon>Pseudoxanthomonas</taxon>
    </lineage>
</organism>
<keyword evidence="3" id="KW-1185">Reference proteome</keyword>
<dbReference type="EMBL" id="SAWZ01000013">
    <property type="protein sequence ID" value="RXQ99907.1"/>
    <property type="molecule type" value="Genomic_DNA"/>
</dbReference>
<dbReference type="OrthoDB" id="5769716at2"/>
<dbReference type="Gene3D" id="3.30.565.10">
    <property type="entry name" value="Histidine kinase-like ATPase, C-terminal domain"/>
    <property type="match status" value="1"/>
</dbReference>
<protein>
    <submittedName>
        <fullName evidence="2">Anti-sigma regulatory factor</fullName>
    </submittedName>
</protein>
<dbReference type="SMART" id="SM00387">
    <property type="entry name" value="HATPase_c"/>
    <property type="match status" value="1"/>
</dbReference>
<dbReference type="CDD" id="cd16934">
    <property type="entry name" value="HATPase_RsbT-like"/>
    <property type="match status" value="1"/>
</dbReference>
<evidence type="ECO:0000313" key="3">
    <source>
        <dbReference type="Proteomes" id="UP000289784"/>
    </source>
</evidence>
<name>A0A4V1N0P2_9GAMM</name>
<sequence length="133" mass="14313">MSPESGEAAVRTEQDVVLARQLVRRLAVQAGLRLVDQTKLVTAVSELARNTVIYGGGGVMNWSLQQEGMRKGVQLRFVDQGPGIPDMALALTDGWTSGSGMGLGLTGAKRLVDRFEIRSELGKGTEVTISKWN</sequence>
<dbReference type="Proteomes" id="UP000289784">
    <property type="component" value="Unassembled WGS sequence"/>
</dbReference>
<accession>A0A4V1N0P2</accession>
<comment type="caution">
    <text evidence="2">The sequence shown here is derived from an EMBL/GenBank/DDBJ whole genome shotgun (WGS) entry which is preliminary data.</text>
</comment>
<dbReference type="Pfam" id="PF02518">
    <property type="entry name" value="HATPase_c"/>
    <property type="match status" value="1"/>
</dbReference>
<dbReference type="SUPFAM" id="SSF55874">
    <property type="entry name" value="ATPase domain of HSP90 chaperone/DNA topoisomerase II/histidine kinase"/>
    <property type="match status" value="1"/>
</dbReference>
<dbReference type="AlphaFoldDB" id="A0A4V1N0P2"/>
<gene>
    <name evidence="2" type="ORF">EPA99_17435</name>
</gene>
<dbReference type="RefSeq" id="WP_129472534.1">
    <property type="nucleotide sequence ID" value="NZ_SAWZ01000013.1"/>
</dbReference>
<dbReference type="InterPro" id="IPR036890">
    <property type="entry name" value="HATPase_C_sf"/>
</dbReference>
<feature type="domain" description="Histidine kinase/HSP90-like ATPase" evidence="1">
    <location>
        <begin position="35"/>
        <end position="133"/>
    </location>
</feature>